<organism evidence="2 3">
    <name type="scientific">Polarella glacialis</name>
    <name type="common">Dinoflagellate</name>
    <dbReference type="NCBI Taxonomy" id="89957"/>
    <lineage>
        <taxon>Eukaryota</taxon>
        <taxon>Sar</taxon>
        <taxon>Alveolata</taxon>
        <taxon>Dinophyceae</taxon>
        <taxon>Suessiales</taxon>
        <taxon>Suessiaceae</taxon>
        <taxon>Polarella</taxon>
    </lineage>
</organism>
<comment type="caution">
    <text evidence="2">The sequence shown here is derived from an EMBL/GenBank/DDBJ whole genome shotgun (WGS) entry which is preliminary data.</text>
</comment>
<accession>A0A813L2W3</accession>
<dbReference type="EMBL" id="CAJNNW010033793">
    <property type="protein sequence ID" value="CAE8720399.1"/>
    <property type="molecule type" value="Genomic_DNA"/>
</dbReference>
<feature type="compositionally biased region" description="Basic and acidic residues" evidence="1">
    <location>
        <begin position="32"/>
        <end position="41"/>
    </location>
</feature>
<feature type="compositionally biased region" description="Polar residues" evidence="1">
    <location>
        <begin position="150"/>
        <end position="162"/>
    </location>
</feature>
<feature type="region of interest" description="Disordered" evidence="1">
    <location>
        <begin position="32"/>
        <end position="89"/>
    </location>
</feature>
<dbReference type="AlphaFoldDB" id="A0A813L2W3"/>
<gene>
    <name evidence="2" type="ORF">PGLA2088_LOCUS41300</name>
</gene>
<name>A0A813L2W3_POLGL</name>
<evidence type="ECO:0000313" key="2">
    <source>
        <dbReference type="EMBL" id="CAE8720399.1"/>
    </source>
</evidence>
<sequence length="733" mass="80490">MRAIGASRTHDRLKERDASSLARVFNAFSAADRNERTEERVGLGQREQPPPWGERRRYTRESAEAATPRNWPQEAAARPSARGSEAAYGREDFVQQVRQGLRGRPSRQQIWRVFCEEHGGGTVDPKLHKDDFLRSFLDDLSAEEDELHEPSSNIETHSSASAGSYPRVVDRQAARRAVDHAALHSHASPSKQYWVQKVYKAKQGSSQARQLWTDVCNRSGGGTLDPKLHRTRFLAEFLSMLSDGDFVPEGSATGSSFVENWQDVQHRGNPEEGELEDEQSQWAVGEIQNPVRDEEVEELDDFELELDDDGGELWHILVKQVEEVQARSSDWQTFWDGFCDSRRGGMGRDAHKHTAASLRCFLDAAAESTKLAIQVAPWKQLVQMTSDLKRARHLRGRWDTYCDEFGGGTKDPKLHKPEYLQEFLSGIAVMLDDQMQIGTSDADVAEAVAWAGACFPPGNSTSSSSSSSASVVNAPWRRAGGARQQTATHAEEAKEPTGQGGGKAIRFTGSLQGRGDADKSARLSTTVILKKRRLLDETAGQSGGAIASSSESMSERVSRVSESRPPWQLPSRARSVDAADVLGNVQNSEVESGHAALALKVRELQKSDPETAEAWRVLCDAFGNGTRDPLKHDEAFLRKFLSAAVKPGGSGGRHAKSSIRTTGSVGSVSVQEASQDVQKRRMSFAATSFLTQKVKRLATAARTPVSVRSEAASTKSRLVPFGAAAPLKRFRTS</sequence>
<feature type="compositionally biased region" description="Basic and acidic residues" evidence="1">
    <location>
        <begin position="53"/>
        <end position="63"/>
    </location>
</feature>
<proteinExistence type="predicted"/>
<feature type="region of interest" description="Disordered" evidence="1">
    <location>
        <begin position="478"/>
        <end position="518"/>
    </location>
</feature>
<evidence type="ECO:0000256" key="1">
    <source>
        <dbReference type="SAM" id="MobiDB-lite"/>
    </source>
</evidence>
<evidence type="ECO:0000313" key="3">
    <source>
        <dbReference type="Proteomes" id="UP000626109"/>
    </source>
</evidence>
<protein>
    <submittedName>
        <fullName evidence="2">Uncharacterized protein</fullName>
    </submittedName>
</protein>
<reference evidence="2" key="1">
    <citation type="submission" date="2021-02" db="EMBL/GenBank/DDBJ databases">
        <authorList>
            <person name="Dougan E. K."/>
            <person name="Rhodes N."/>
            <person name="Thang M."/>
            <person name="Chan C."/>
        </authorList>
    </citation>
    <scope>NUCLEOTIDE SEQUENCE</scope>
</reference>
<feature type="region of interest" description="Disordered" evidence="1">
    <location>
        <begin position="143"/>
        <end position="165"/>
    </location>
</feature>
<dbReference type="Proteomes" id="UP000626109">
    <property type="component" value="Unassembled WGS sequence"/>
</dbReference>